<comment type="function">
    <text evidence="7">Catalyzes the N-acylation of UDP-3-O-acylglucosamine using 3-hydroxyacyl-ACP as the acyl donor. Is involved in the biosynthesis of lipid A, a phosphorylated glycolipid that anchors the lipopolysaccharide to the outer membrane of the cell.</text>
</comment>
<keyword evidence="4 7" id="KW-0677">Repeat</keyword>
<evidence type="ECO:0000256" key="3">
    <source>
        <dbReference type="ARBA" id="ARBA00022679"/>
    </source>
</evidence>
<keyword evidence="5 7" id="KW-0443">Lipid metabolism</keyword>
<sequence length="351" mass="36965">MAGVSDPQGVSLSDLVARFGGELIGDGAVRVRQVGTLEGAGPDRIAFFSHPRYRSSLRLTRAGAVILARPFAGETARPRIVTDNPYAYYAKVAAYLNPPHKAVPGVHPSAVVDPTARVPASAVIGAHTRIGAGVVVGEGVQVLDGCSIGDQVSIGEDTLLYPGVVVYPGCVIGRRCILHAGAVIGADGFGMALENGRWLKIPQIGRVVIGDDVEIGANTTIDRGTIEDTVIEDGVKIDNLVQIGHNCRIGAHSAIAGCVGIAGSTKVGRHCRIGGAAMIQGHIEIADNTDISGGTTILKSIDAPGVYTSIFPFLPHREWLKNAAHIRHLDELAREVRELKARLDQLERSAR</sequence>
<keyword evidence="11" id="KW-1185">Reference proteome</keyword>
<evidence type="ECO:0000256" key="8">
    <source>
        <dbReference type="SAM" id="Coils"/>
    </source>
</evidence>
<organism evidence="10 11">
    <name type="scientific">Pelomicrobium methylotrophicum</name>
    <dbReference type="NCBI Taxonomy" id="2602750"/>
    <lineage>
        <taxon>Bacteria</taxon>
        <taxon>Pseudomonadati</taxon>
        <taxon>Pseudomonadota</taxon>
        <taxon>Hydrogenophilia</taxon>
        <taxon>Hydrogenophilia incertae sedis</taxon>
        <taxon>Pelomicrobium</taxon>
    </lineage>
</organism>
<dbReference type="Gene3D" id="1.20.5.170">
    <property type="match status" value="1"/>
</dbReference>
<proteinExistence type="inferred from homology"/>
<dbReference type="InterPro" id="IPR011004">
    <property type="entry name" value="Trimer_LpxA-like_sf"/>
</dbReference>
<evidence type="ECO:0000256" key="4">
    <source>
        <dbReference type="ARBA" id="ARBA00022737"/>
    </source>
</evidence>
<keyword evidence="2 7" id="KW-0441">Lipid A biosynthesis</keyword>
<dbReference type="Gene3D" id="3.40.1390.10">
    <property type="entry name" value="MurE/MurF, N-terminal domain"/>
    <property type="match status" value="1"/>
</dbReference>
<dbReference type="NCBIfam" id="TIGR01853">
    <property type="entry name" value="lipid_A_lpxD"/>
    <property type="match status" value="1"/>
</dbReference>
<dbReference type="UniPathway" id="UPA00973"/>
<dbReference type="InParanoid" id="A0A5C7ELR4"/>
<feature type="coiled-coil region" evidence="8">
    <location>
        <begin position="322"/>
        <end position="349"/>
    </location>
</feature>
<dbReference type="RefSeq" id="WP_147798250.1">
    <property type="nucleotide sequence ID" value="NZ_VPFL01000001.1"/>
</dbReference>
<evidence type="ECO:0000256" key="6">
    <source>
        <dbReference type="ARBA" id="ARBA00023315"/>
    </source>
</evidence>
<dbReference type="NCBIfam" id="NF002060">
    <property type="entry name" value="PRK00892.1"/>
    <property type="match status" value="1"/>
</dbReference>
<dbReference type="InterPro" id="IPR007691">
    <property type="entry name" value="LpxD"/>
</dbReference>
<comment type="caution">
    <text evidence="10">The sequence shown here is derived from an EMBL/GenBank/DDBJ whole genome shotgun (WGS) entry which is preliminary data.</text>
</comment>
<dbReference type="InterPro" id="IPR018357">
    <property type="entry name" value="Hexapep_transf_CS"/>
</dbReference>
<dbReference type="InterPro" id="IPR001451">
    <property type="entry name" value="Hexapep"/>
</dbReference>
<comment type="similarity">
    <text evidence="7">Belongs to the transferase hexapeptide repeat family. LpxD subfamily.</text>
</comment>
<dbReference type="HAMAP" id="MF_00523">
    <property type="entry name" value="LpxD"/>
    <property type="match status" value="1"/>
</dbReference>
<dbReference type="InterPro" id="IPR020573">
    <property type="entry name" value="UDP_GlcNAc_AcTrfase_non-rep"/>
</dbReference>
<evidence type="ECO:0000256" key="2">
    <source>
        <dbReference type="ARBA" id="ARBA00022556"/>
    </source>
</evidence>
<gene>
    <name evidence="7 10" type="primary">lpxD</name>
    <name evidence="10" type="ORF">FR698_00690</name>
</gene>
<dbReference type="SUPFAM" id="SSF51161">
    <property type="entry name" value="Trimeric LpxA-like enzymes"/>
    <property type="match status" value="1"/>
</dbReference>
<reference evidence="10 11" key="1">
    <citation type="submission" date="2019-08" db="EMBL/GenBank/DDBJ databases">
        <title>Pelomicrobium methylotrophicum gen. nov., sp. nov. a moderately thermophilic, facultatively anaerobic, lithoautotrophic and methylotrophic bacterium isolated from a terrestrial mud volcano.</title>
        <authorList>
            <person name="Slobodkina G.B."/>
            <person name="Merkel A.Y."/>
            <person name="Slobodkin A.I."/>
        </authorList>
    </citation>
    <scope>NUCLEOTIDE SEQUENCE [LARGE SCALE GENOMIC DNA]</scope>
    <source>
        <strain evidence="10 11">SM250</strain>
    </source>
</reference>
<evidence type="ECO:0000313" key="10">
    <source>
        <dbReference type="EMBL" id="TXF13664.1"/>
    </source>
</evidence>
<dbReference type="OrthoDB" id="5294785at2"/>
<dbReference type="GO" id="GO:0009245">
    <property type="term" value="P:lipid A biosynthetic process"/>
    <property type="evidence" value="ECO:0007669"/>
    <property type="project" value="UniProtKB-UniRule"/>
</dbReference>
<dbReference type="EMBL" id="VPFL01000001">
    <property type="protein sequence ID" value="TXF13664.1"/>
    <property type="molecule type" value="Genomic_DNA"/>
</dbReference>
<dbReference type="Pfam" id="PF04613">
    <property type="entry name" value="LpxD"/>
    <property type="match status" value="1"/>
</dbReference>
<dbReference type="PANTHER" id="PTHR43378:SF2">
    <property type="entry name" value="UDP-3-O-ACYLGLUCOSAMINE N-ACYLTRANSFERASE 1, MITOCHONDRIAL-RELATED"/>
    <property type="match status" value="1"/>
</dbReference>
<dbReference type="AlphaFoldDB" id="A0A5C7ELR4"/>
<keyword evidence="6 7" id="KW-0012">Acyltransferase</keyword>
<name>A0A5C7ELR4_9PROT</name>
<evidence type="ECO:0000256" key="5">
    <source>
        <dbReference type="ARBA" id="ARBA00023098"/>
    </source>
</evidence>
<evidence type="ECO:0000256" key="1">
    <source>
        <dbReference type="ARBA" id="ARBA00022516"/>
    </source>
</evidence>
<dbReference type="PANTHER" id="PTHR43378">
    <property type="entry name" value="UDP-3-O-ACYLGLUCOSAMINE N-ACYLTRANSFERASE"/>
    <property type="match status" value="1"/>
</dbReference>
<keyword evidence="8" id="KW-0175">Coiled coil</keyword>
<accession>A0A5C7ELR4</accession>
<dbReference type="FunCoup" id="A0A5C7ELR4">
    <property type="interactions" value="413"/>
</dbReference>
<dbReference type="PROSITE" id="PS00101">
    <property type="entry name" value="HEXAPEP_TRANSFERASES"/>
    <property type="match status" value="1"/>
</dbReference>
<dbReference type="GO" id="GO:0016410">
    <property type="term" value="F:N-acyltransferase activity"/>
    <property type="evidence" value="ECO:0007669"/>
    <property type="project" value="InterPro"/>
</dbReference>
<feature type="active site" description="Proton acceptor" evidence="7">
    <location>
        <position position="245"/>
    </location>
</feature>
<evidence type="ECO:0000313" key="11">
    <source>
        <dbReference type="Proteomes" id="UP000321201"/>
    </source>
</evidence>
<evidence type="ECO:0000256" key="7">
    <source>
        <dbReference type="HAMAP-Rule" id="MF_00523"/>
    </source>
</evidence>
<dbReference type="Proteomes" id="UP000321201">
    <property type="component" value="Unassembled WGS sequence"/>
</dbReference>
<dbReference type="Gene3D" id="2.160.10.10">
    <property type="entry name" value="Hexapeptide repeat proteins"/>
    <property type="match status" value="1"/>
</dbReference>
<keyword evidence="3 7" id="KW-0808">Transferase</keyword>
<feature type="domain" description="UDP-3-O-[3-hydroxymyristoyl] glucosamine N-acyltransferase non-repeat region" evidence="9">
    <location>
        <begin position="29"/>
        <end position="94"/>
    </location>
</feature>
<protein>
    <recommendedName>
        <fullName evidence="7">UDP-3-O-acylglucosamine N-acyltransferase</fullName>
        <ecNumber evidence="7">2.3.1.191</ecNumber>
    </recommendedName>
</protein>
<keyword evidence="1 7" id="KW-0444">Lipid biosynthesis</keyword>
<comment type="catalytic activity">
    <reaction evidence="7">
        <text>a UDP-3-O-[(3R)-3-hydroxyacyl]-alpha-D-glucosamine + a (3R)-hydroxyacyl-[ACP] = a UDP-2-N,3-O-bis[(3R)-3-hydroxyacyl]-alpha-D-glucosamine + holo-[ACP] + H(+)</text>
        <dbReference type="Rhea" id="RHEA:53836"/>
        <dbReference type="Rhea" id="RHEA-COMP:9685"/>
        <dbReference type="Rhea" id="RHEA-COMP:9945"/>
        <dbReference type="ChEBI" id="CHEBI:15378"/>
        <dbReference type="ChEBI" id="CHEBI:64479"/>
        <dbReference type="ChEBI" id="CHEBI:78827"/>
        <dbReference type="ChEBI" id="CHEBI:137740"/>
        <dbReference type="ChEBI" id="CHEBI:137748"/>
        <dbReference type="EC" id="2.3.1.191"/>
    </reaction>
</comment>
<dbReference type="CDD" id="cd03352">
    <property type="entry name" value="LbH_LpxD"/>
    <property type="match status" value="1"/>
</dbReference>
<comment type="pathway">
    <text evidence="7">Bacterial outer membrane biogenesis; LPS lipid A biosynthesis.</text>
</comment>
<comment type="subunit">
    <text evidence="7">Homotrimer.</text>
</comment>
<evidence type="ECO:0000259" key="9">
    <source>
        <dbReference type="Pfam" id="PF04613"/>
    </source>
</evidence>
<dbReference type="GO" id="GO:0016020">
    <property type="term" value="C:membrane"/>
    <property type="evidence" value="ECO:0007669"/>
    <property type="project" value="GOC"/>
</dbReference>
<dbReference type="Pfam" id="PF00132">
    <property type="entry name" value="Hexapep"/>
    <property type="match status" value="2"/>
</dbReference>
<dbReference type="GO" id="GO:0103118">
    <property type="term" value="F:UDP-3-O-[(3R)-3-hydroxyacyl]-glucosamine N-acyltransferase activity"/>
    <property type="evidence" value="ECO:0007669"/>
    <property type="project" value="UniProtKB-EC"/>
</dbReference>
<dbReference type="EC" id="2.3.1.191" evidence="7"/>